<reference evidence="2 3" key="1">
    <citation type="submission" date="2020-08" db="EMBL/GenBank/DDBJ databases">
        <title>Genomic Encyclopedia of Type Strains, Phase IV (KMG-IV): sequencing the most valuable type-strain genomes for metagenomic binning, comparative biology and taxonomic classification.</title>
        <authorList>
            <person name="Goeker M."/>
        </authorList>
    </citation>
    <scope>NUCLEOTIDE SEQUENCE [LARGE SCALE GENOMIC DNA]</scope>
    <source>
        <strain evidence="2 3">DSM 23562</strain>
    </source>
</reference>
<keyword evidence="1" id="KW-1133">Transmembrane helix</keyword>
<proteinExistence type="predicted"/>
<evidence type="ECO:0000256" key="1">
    <source>
        <dbReference type="SAM" id="Phobius"/>
    </source>
</evidence>
<feature type="transmembrane region" description="Helical" evidence="1">
    <location>
        <begin position="62"/>
        <end position="84"/>
    </location>
</feature>
<sequence>MSRERKTDTLIEAMQRIHPTSEPSEALALKVSQLAEAKASESKWREAVVQRKMERALKLRRVLLSVIVAGFLGVGIAVGPRVFYGVSLWQAAQRLDEAPFLQATSYRVLPDGTQRRVSEFYRRHVGTTIQARLERDELLAIWNDRTLHLSQPGSPFVEQGESSLGDENPVNRVQLAAMESGVFWLSHSARLGRLPDGRLISQHSNRDQRLLIQQATNGAVTALELQVRERGTWKPFLRTTFRTGLPNRPELFDTRFPGKKILNQDWIGSLFENSFLGTKTTLRYAFVNAQGEVYVCLGIPYTGSQEEDPTLELTDEQGRRYVSTGKLVTPNAQWFFPTSSGHPAQKLQLTVRRKGKPELRLTKSVTTSQRRLPQYPWYHDTVRELLDQKNARLLSFLEDAKRQGHWRRVLELTDDGQKLREQHGEIMGRMTSATALYLYRTEALRELGQQEEAREALAHVRRDQMAPQQRAWLEQEEKLLRPK</sequence>
<dbReference type="AlphaFoldDB" id="A0A7W9SMG7"/>
<keyword evidence="1" id="KW-0472">Membrane</keyword>
<comment type="caution">
    <text evidence="2">The sequence shown here is derived from an EMBL/GenBank/DDBJ whole genome shotgun (WGS) entry which is preliminary data.</text>
</comment>
<evidence type="ECO:0000313" key="3">
    <source>
        <dbReference type="Proteomes" id="UP000520814"/>
    </source>
</evidence>
<dbReference type="EMBL" id="JACHGW010000001">
    <property type="protein sequence ID" value="MBB6049341.1"/>
    <property type="molecule type" value="Genomic_DNA"/>
</dbReference>
<dbReference type="RefSeq" id="WP_184192952.1">
    <property type="nucleotide sequence ID" value="NZ_JACHGW010000001.1"/>
</dbReference>
<name>A0A7W9SMG7_ARMRO</name>
<accession>A0A7W9SMG7</accession>
<dbReference type="Proteomes" id="UP000520814">
    <property type="component" value="Unassembled WGS sequence"/>
</dbReference>
<organism evidence="2 3">
    <name type="scientific">Armatimonas rosea</name>
    <dbReference type="NCBI Taxonomy" id="685828"/>
    <lineage>
        <taxon>Bacteria</taxon>
        <taxon>Bacillati</taxon>
        <taxon>Armatimonadota</taxon>
        <taxon>Armatimonadia</taxon>
        <taxon>Armatimonadales</taxon>
        <taxon>Armatimonadaceae</taxon>
        <taxon>Armatimonas</taxon>
    </lineage>
</organism>
<evidence type="ECO:0000313" key="2">
    <source>
        <dbReference type="EMBL" id="MBB6049341.1"/>
    </source>
</evidence>
<protein>
    <submittedName>
        <fullName evidence="2">Uncharacterized protein</fullName>
    </submittedName>
</protein>
<keyword evidence="1" id="KW-0812">Transmembrane</keyword>
<gene>
    <name evidence="2" type="ORF">HNQ39_001103</name>
</gene>
<keyword evidence="3" id="KW-1185">Reference proteome</keyword>